<dbReference type="Gene3D" id="2.60.40.1650">
    <property type="entry name" value="Porin MspA (Ig-like beta-sandwich domain)"/>
    <property type="match status" value="1"/>
</dbReference>
<dbReference type="Gene3D" id="2.10.300.10">
    <property type="entry name" value="Porin MspA ribbon domain"/>
    <property type="match status" value="1"/>
</dbReference>
<dbReference type="RefSeq" id="WP_253659651.1">
    <property type="nucleotide sequence ID" value="NZ_BAAAJQ010000001.1"/>
</dbReference>
<keyword evidence="4" id="KW-1185">Reference proteome</keyword>
<dbReference type="InterPro" id="IPR036435">
    <property type="entry name" value="Leukocidin/porin_MspA_sf"/>
</dbReference>
<proteinExistence type="predicted"/>
<dbReference type="Proteomes" id="UP001206895">
    <property type="component" value="Unassembled WGS sequence"/>
</dbReference>
<evidence type="ECO:0000256" key="1">
    <source>
        <dbReference type="ARBA" id="ARBA00022729"/>
    </source>
</evidence>
<protein>
    <submittedName>
        <fullName evidence="3">MspA protein</fullName>
    </submittedName>
</protein>
<feature type="signal peptide" evidence="2">
    <location>
        <begin position="1"/>
        <end position="24"/>
    </location>
</feature>
<evidence type="ECO:0000313" key="3">
    <source>
        <dbReference type="EMBL" id="MCP2174606.1"/>
    </source>
</evidence>
<evidence type="ECO:0000313" key="4">
    <source>
        <dbReference type="Proteomes" id="UP001206895"/>
    </source>
</evidence>
<dbReference type="Pfam" id="PF09203">
    <property type="entry name" value="MspA"/>
    <property type="match status" value="1"/>
</dbReference>
<gene>
    <name evidence="3" type="ORF">LX13_000413</name>
</gene>
<dbReference type="EMBL" id="JAMTCJ010000001">
    <property type="protein sequence ID" value="MCP2174606.1"/>
    <property type="molecule type" value="Genomic_DNA"/>
</dbReference>
<organism evidence="3 4">
    <name type="scientific">Williamsia maris</name>
    <dbReference type="NCBI Taxonomy" id="72806"/>
    <lineage>
        <taxon>Bacteria</taxon>
        <taxon>Bacillati</taxon>
        <taxon>Actinomycetota</taxon>
        <taxon>Actinomycetes</taxon>
        <taxon>Mycobacteriales</taxon>
        <taxon>Nocardiaceae</taxon>
        <taxon>Williamsia</taxon>
    </lineage>
</organism>
<reference evidence="3 4" key="1">
    <citation type="submission" date="2022-06" db="EMBL/GenBank/DDBJ databases">
        <title>Genomic Encyclopedia of Archaeal and Bacterial Type Strains, Phase II (KMG-II): from individual species to whole genera.</title>
        <authorList>
            <person name="Goeker M."/>
        </authorList>
    </citation>
    <scope>NUCLEOTIDE SEQUENCE [LARGE SCALE GENOMIC DNA]</scope>
    <source>
        <strain evidence="3 4">DSM 44693</strain>
    </source>
</reference>
<dbReference type="SUPFAM" id="SSF56959">
    <property type="entry name" value="Leukocidin-like"/>
    <property type="match status" value="1"/>
</dbReference>
<evidence type="ECO:0000256" key="2">
    <source>
        <dbReference type="SAM" id="SignalP"/>
    </source>
</evidence>
<dbReference type="InterPro" id="IPR015286">
    <property type="entry name" value="Porin_fam_mycobact-type"/>
</dbReference>
<sequence>MKNNKMRSVAAAAAIASVSAVALASLGAGNAAAGKLPGGFITQKLADGTSVSVQLKDEFVTRARSGAANATTRNVWVSGKVLVTVGGSGATGGGVNAGYLVGCQVDFSAGGSGGGSGNFSVANDPATAAGDTDAGINGSVTIAPGVAKFVPVLDSGVGKYNDSETADSSFSFAGKRGGIAYSQETFQVNGCAGYASAKAAITVKVSTDAVDGYVTLYGKPFSLG</sequence>
<feature type="chain" id="PRO_5046900283" evidence="2">
    <location>
        <begin position="25"/>
        <end position="224"/>
    </location>
</feature>
<name>A0ABT1H8M5_9NOCA</name>
<comment type="caution">
    <text evidence="3">The sequence shown here is derived from an EMBL/GenBank/DDBJ whole genome shotgun (WGS) entry which is preliminary data.</text>
</comment>
<keyword evidence="1 2" id="KW-0732">Signal</keyword>
<accession>A0ABT1H8M5</accession>